<dbReference type="Pfam" id="PF08448">
    <property type="entry name" value="PAS_4"/>
    <property type="match status" value="1"/>
</dbReference>
<dbReference type="InterPro" id="IPR013656">
    <property type="entry name" value="PAS_4"/>
</dbReference>
<dbReference type="SUPFAM" id="SSF46689">
    <property type="entry name" value="Homeodomain-like"/>
    <property type="match status" value="1"/>
</dbReference>
<dbReference type="InterPro" id="IPR058031">
    <property type="entry name" value="AAA_lid_NorR"/>
</dbReference>
<dbReference type="RefSeq" id="WP_248340832.1">
    <property type="nucleotide sequence ID" value="NZ_AP025592.1"/>
</dbReference>
<dbReference type="SUPFAM" id="SSF52540">
    <property type="entry name" value="P-loop containing nucleoside triphosphate hydrolases"/>
    <property type="match status" value="1"/>
</dbReference>
<dbReference type="PANTHER" id="PTHR32071:SF117">
    <property type="entry name" value="PTS-DEPENDENT DIHYDROXYACETONE KINASE OPERON REGULATORY PROTEIN-RELATED"/>
    <property type="match status" value="1"/>
</dbReference>
<dbReference type="InterPro" id="IPR009057">
    <property type="entry name" value="Homeodomain-like_sf"/>
</dbReference>
<dbReference type="EMBL" id="AP025592">
    <property type="protein sequence ID" value="BDG09144.1"/>
    <property type="molecule type" value="Genomic_DNA"/>
</dbReference>
<sequence>MAPSCPTDPHEIAFAAVNAAFGSLGRVCLALDRQFRVRHASDRLDALLGAGAATRLRGEPIESVLGPDLFGEGGPLRQALLAGERREGWRALLRTSKESRLLSVTAVPLQHDPHGVCDGDAVYLVVLRPSEEDPLQSVGPLAGAGVAYRSEAMARVFRLVQTLQHGDATVLISGESGTGKEVLARMIHSHSPRRNGPFVAVNAAALPDELLESELFGHARGAFTGAVRDRAGRFESAQDGTLFLDEVGDVPLHLQVKLLRVLQEHTYERVGDDEPRRTNARIIAATHRDLRRAVAAGTFREDLYYRLRVFPVELPPLRARREDIEPIARVLLSRTGSRTGRELRFSPDALRALLSHDWPGNVRELENALEYAATVCRGQTLQPEDLPPEVLGIAPHPEPPRAEPRFPLAPAAGEGAVDERAALQAALAAHRWSRAETAQALGMSRSTLWRRMRALGLE</sequence>
<keyword evidence="5" id="KW-0804">Transcription</keyword>
<dbReference type="InterPro" id="IPR002078">
    <property type="entry name" value="Sigma_54_int"/>
</dbReference>
<dbReference type="Gene3D" id="1.10.10.60">
    <property type="entry name" value="Homeodomain-like"/>
    <property type="match status" value="1"/>
</dbReference>
<dbReference type="InterPro" id="IPR025944">
    <property type="entry name" value="Sigma_54_int_dom_CS"/>
</dbReference>
<dbReference type="Gene3D" id="3.40.50.300">
    <property type="entry name" value="P-loop containing nucleotide triphosphate hydrolases"/>
    <property type="match status" value="1"/>
</dbReference>
<keyword evidence="2" id="KW-0067">ATP-binding</keyword>
<evidence type="ECO:0000259" key="6">
    <source>
        <dbReference type="PROSITE" id="PS50045"/>
    </source>
</evidence>
<protein>
    <submittedName>
        <fullName evidence="7">Sigma-54-dependent Fis family transcriptional regulator</fullName>
    </submittedName>
</protein>
<dbReference type="Pfam" id="PF00158">
    <property type="entry name" value="Sigma54_activat"/>
    <property type="match status" value="1"/>
</dbReference>
<organism evidence="7 8">
    <name type="scientific">Anaeromyxobacter paludicola</name>
    <dbReference type="NCBI Taxonomy" id="2918171"/>
    <lineage>
        <taxon>Bacteria</taxon>
        <taxon>Pseudomonadati</taxon>
        <taxon>Myxococcota</taxon>
        <taxon>Myxococcia</taxon>
        <taxon>Myxococcales</taxon>
        <taxon>Cystobacterineae</taxon>
        <taxon>Anaeromyxobacteraceae</taxon>
        <taxon>Anaeromyxobacter</taxon>
    </lineage>
</organism>
<dbReference type="PRINTS" id="PR01590">
    <property type="entry name" value="HTHFIS"/>
</dbReference>
<evidence type="ECO:0000313" key="8">
    <source>
        <dbReference type="Proteomes" id="UP001162734"/>
    </source>
</evidence>
<keyword evidence="3" id="KW-0805">Transcription regulation</keyword>
<dbReference type="Pfam" id="PF02954">
    <property type="entry name" value="HTH_8"/>
    <property type="match status" value="1"/>
</dbReference>
<dbReference type="Pfam" id="PF25601">
    <property type="entry name" value="AAA_lid_14"/>
    <property type="match status" value="1"/>
</dbReference>
<dbReference type="SMART" id="SM00382">
    <property type="entry name" value="AAA"/>
    <property type="match status" value="1"/>
</dbReference>
<dbReference type="InterPro" id="IPR025662">
    <property type="entry name" value="Sigma_54_int_dom_ATP-bd_1"/>
</dbReference>
<keyword evidence="8" id="KW-1185">Reference proteome</keyword>
<evidence type="ECO:0000256" key="3">
    <source>
        <dbReference type="ARBA" id="ARBA00023015"/>
    </source>
</evidence>
<proteinExistence type="predicted"/>
<name>A0ABN6N7L7_9BACT</name>
<evidence type="ECO:0000256" key="1">
    <source>
        <dbReference type="ARBA" id="ARBA00022741"/>
    </source>
</evidence>
<reference evidence="8" key="1">
    <citation type="journal article" date="2022" name="Int. J. Syst. Evol. Microbiol.">
        <title>Anaeromyxobacter oryzae sp. nov., Anaeromyxobacter diazotrophicus sp. nov. and Anaeromyxobacter paludicola sp. nov., isolated from paddy soils.</title>
        <authorList>
            <person name="Itoh H."/>
            <person name="Xu Z."/>
            <person name="Mise K."/>
            <person name="Masuda Y."/>
            <person name="Ushijima N."/>
            <person name="Hayakawa C."/>
            <person name="Shiratori Y."/>
            <person name="Senoo K."/>
        </authorList>
    </citation>
    <scope>NUCLEOTIDE SEQUENCE [LARGE SCALE GENOMIC DNA]</scope>
    <source>
        <strain evidence="8">Red630</strain>
    </source>
</reference>
<keyword evidence="1" id="KW-0547">Nucleotide-binding</keyword>
<dbReference type="CDD" id="cd00009">
    <property type="entry name" value="AAA"/>
    <property type="match status" value="1"/>
</dbReference>
<gene>
    <name evidence="7" type="ORF">AMPC_22570</name>
</gene>
<accession>A0ABN6N7L7</accession>
<evidence type="ECO:0000313" key="7">
    <source>
        <dbReference type="EMBL" id="BDG09144.1"/>
    </source>
</evidence>
<keyword evidence="4" id="KW-0238">DNA-binding</keyword>
<dbReference type="Gene3D" id="1.10.8.60">
    <property type="match status" value="1"/>
</dbReference>
<dbReference type="PROSITE" id="PS00688">
    <property type="entry name" value="SIGMA54_INTERACT_3"/>
    <property type="match status" value="1"/>
</dbReference>
<dbReference type="InterPro" id="IPR003593">
    <property type="entry name" value="AAA+_ATPase"/>
</dbReference>
<evidence type="ECO:0000256" key="5">
    <source>
        <dbReference type="ARBA" id="ARBA00023163"/>
    </source>
</evidence>
<dbReference type="InterPro" id="IPR027417">
    <property type="entry name" value="P-loop_NTPase"/>
</dbReference>
<dbReference type="PROSITE" id="PS50045">
    <property type="entry name" value="SIGMA54_INTERACT_4"/>
    <property type="match status" value="1"/>
</dbReference>
<evidence type="ECO:0000256" key="2">
    <source>
        <dbReference type="ARBA" id="ARBA00022840"/>
    </source>
</evidence>
<evidence type="ECO:0000256" key="4">
    <source>
        <dbReference type="ARBA" id="ARBA00023125"/>
    </source>
</evidence>
<dbReference type="Proteomes" id="UP001162734">
    <property type="component" value="Chromosome"/>
</dbReference>
<dbReference type="PROSITE" id="PS00675">
    <property type="entry name" value="SIGMA54_INTERACT_1"/>
    <property type="match status" value="1"/>
</dbReference>
<dbReference type="InterPro" id="IPR002197">
    <property type="entry name" value="HTH_Fis"/>
</dbReference>
<dbReference type="PANTHER" id="PTHR32071">
    <property type="entry name" value="TRANSCRIPTIONAL REGULATORY PROTEIN"/>
    <property type="match status" value="1"/>
</dbReference>
<feature type="domain" description="Sigma-54 factor interaction" evidence="6">
    <location>
        <begin position="146"/>
        <end position="374"/>
    </location>
</feature>